<dbReference type="Gene3D" id="1.10.10.10">
    <property type="entry name" value="Winged helix-like DNA-binding domain superfamily/Winged helix DNA-binding domain"/>
    <property type="match status" value="1"/>
</dbReference>
<dbReference type="SUPFAM" id="SSF46785">
    <property type="entry name" value="Winged helix' DNA-binding domain"/>
    <property type="match status" value="1"/>
</dbReference>
<keyword evidence="3" id="KW-1185">Reference proteome</keyword>
<dbReference type="InterPro" id="IPR055768">
    <property type="entry name" value="DUF7344"/>
</dbReference>
<proteinExistence type="predicted"/>
<dbReference type="AlphaFoldDB" id="A0A8J8TQ01"/>
<dbReference type="InterPro" id="IPR036388">
    <property type="entry name" value="WH-like_DNA-bd_sf"/>
</dbReference>
<dbReference type="Proteomes" id="UP000766904">
    <property type="component" value="Unassembled WGS sequence"/>
</dbReference>
<protein>
    <recommendedName>
        <fullName evidence="1">DUF7344 domain-containing protein</fullName>
    </recommendedName>
</protein>
<comment type="caution">
    <text evidence="2">The sequence shown here is derived from an EMBL/GenBank/DDBJ whole genome shotgun (WGS) entry which is preliminary data.</text>
</comment>
<reference evidence="2" key="1">
    <citation type="submission" date="2017-11" db="EMBL/GenBank/DDBJ databases">
        <authorList>
            <person name="Kajale S.C."/>
            <person name="Sharma A."/>
        </authorList>
    </citation>
    <scope>NUCLEOTIDE SEQUENCE</scope>
    <source>
        <strain evidence="2">LS1_42</strain>
    </source>
</reference>
<name>A0A8J8TQ01_9EURY</name>
<gene>
    <name evidence="2" type="ORF">CV102_23415</name>
</gene>
<evidence type="ECO:0000313" key="3">
    <source>
        <dbReference type="Proteomes" id="UP000766904"/>
    </source>
</evidence>
<organism evidence="2 3">
    <name type="scientific">Natronococcus pandeyae</name>
    <dbReference type="NCBI Taxonomy" id="2055836"/>
    <lineage>
        <taxon>Archaea</taxon>
        <taxon>Methanobacteriati</taxon>
        <taxon>Methanobacteriota</taxon>
        <taxon>Stenosarchaea group</taxon>
        <taxon>Halobacteria</taxon>
        <taxon>Halobacteriales</taxon>
        <taxon>Natrialbaceae</taxon>
        <taxon>Natronococcus</taxon>
    </lineage>
</organism>
<dbReference type="EMBL" id="PHNJ01000020">
    <property type="protein sequence ID" value="TYL36234.1"/>
    <property type="molecule type" value="Genomic_DNA"/>
</dbReference>
<evidence type="ECO:0000313" key="2">
    <source>
        <dbReference type="EMBL" id="TYL36234.1"/>
    </source>
</evidence>
<accession>A0A8J8TQ01</accession>
<feature type="domain" description="DUF7344" evidence="1">
    <location>
        <begin position="15"/>
        <end position="93"/>
    </location>
</feature>
<dbReference type="Pfam" id="PF24035">
    <property type="entry name" value="DUF7344"/>
    <property type="match status" value="1"/>
</dbReference>
<sequence length="110" mass="12560">MVEEQQRPVNTDVPFEVLANEHRRHVIRSLCEHETPISIAELAREVAVRKYEANSPEIPDEEMKRARVLLHHSHLPKLADAGLVTYDPERNLVDTAASTDLESVLELYPI</sequence>
<dbReference type="OrthoDB" id="247722at2157"/>
<evidence type="ECO:0000259" key="1">
    <source>
        <dbReference type="Pfam" id="PF24035"/>
    </source>
</evidence>
<dbReference type="RefSeq" id="WP_148860404.1">
    <property type="nucleotide sequence ID" value="NZ_PHNJ01000020.1"/>
</dbReference>
<dbReference type="InterPro" id="IPR036390">
    <property type="entry name" value="WH_DNA-bd_sf"/>
</dbReference>